<evidence type="ECO:0000256" key="2">
    <source>
        <dbReference type="ARBA" id="ARBA00016337"/>
    </source>
</evidence>
<keyword evidence="12" id="KW-0812">Transmembrane</keyword>
<keyword evidence="6 10" id="KW-0274">FAD</keyword>
<keyword evidence="7 10" id="KW-0460">Magnesium</keyword>
<reference evidence="13 14" key="1">
    <citation type="submission" date="2015-01" db="EMBL/GenBank/DDBJ databases">
        <authorList>
            <person name="Aslett A.Martin."/>
            <person name="De Silva Nishadi"/>
        </authorList>
    </citation>
    <scope>NUCLEOTIDE SEQUENCE [LARGE SCALE GENOMIC DNA]</scope>
    <source>
        <strain evidence="13 14">R28058</strain>
    </source>
</reference>
<dbReference type="GO" id="GO:0016740">
    <property type="term" value="F:transferase activity"/>
    <property type="evidence" value="ECO:0007669"/>
    <property type="project" value="UniProtKB-UniRule"/>
</dbReference>
<evidence type="ECO:0000256" key="12">
    <source>
        <dbReference type="SAM" id="Phobius"/>
    </source>
</evidence>
<keyword evidence="5 10" id="KW-0479">Metal-binding</keyword>
<evidence type="ECO:0000256" key="6">
    <source>
        <dbReference type="ARBA" id="ARBA00022827"/>
    </source>
</evidence>
<feature type="binding site" evidence="11">
    <location>
        <position position="181"/>
    </location>
    <ligand>
        <name>Mg(2+)</name>
        <dbReference type="ChEBI" id="CHEBI:18420"/>
    </ligand>
</feature>
<evidence type="ECO:0000256" key="3">
    <source>
        <dbReference type="ARBA" id="ARBA00022630"/>
    </source>
</evidence>
<keyword evidence="12" id="KW-0472">Membrane</keyword>
<feature type="binding site" evidence="11">
    <location>
        <position position="294"/>
    </location>
    <ligand>
        <name>Mg(2+)</name>
        <dbReference type="ChEBI" id="CHEBI:18420"/>
    </ligand>
</feature>
<evidence type="ECO:0000256" key="10">
    <source>
        <dbReference type="PIRNR" id="PIRNR006268"/>
    </source>
</evidence>
<evidence type="ECO:0000313" key="14">
    <source>
        <dbReference type="Proteomes" id="UP000049127"/>
    </source>
</evidence>
<evidence type="ECO:0000256" key="7">
    <source>
        <dbReference type="ARBA" id="ARBA00022842"/>
    </source>
</evidence>
<keyword evidence="12" id="KW-1133">Transmembrane helix</keyword>
<name>A0A0C7PY44_PARSO</name>
<sequence length="343" mass="38398">MLKKRKIALVIVFIFFLCIGYWWIKNKPENIESDSKSYEMSEKILGTIVSGVGYGENSKKALKKAFKRANDIENIMSVNIKDSELSKVNEKAFYKYIKLSDDLYYVIEKSLYYAKITNGAFDPTIGNLIDAWGIGTNHGKIPEKSITDKYKSLENYKNIILNKDTKEIRFLDENVKLDLGAIGKGYIGDEMKKVLNKEGIKSALINLGGNVVSIGSKPNGEKWNIGIVNPKDENEIVGSLKTSDEVVVTSGNYERYFIKNGVKYHHILDPKTAYPSESGLISTTIVTKNGIDADALSTATYILGVEKGKKLIESLDGVDAFLIKDNMDSVQTQGLNNKKFRMR</sequence>
<proteinExistence type="inferred from homology"/>
<dbReference type="PANTHER" id="PTHR30040">
    <property type="entry name" value="THIAMINE BIOSYNTHESIS LIPOPROTEIN APBE"/>
    <property type="match status" value="1"/>
</dbReference>
<dbReference type="Proteomes" id="UP000049127">
    <property type="component" value="Unassembled WGS sequence"/>
</dbReference>
<dbReference type="PANTHER" id="PTHR30040:SF2">
    <property type="entry name" value="FAD:PROTEIN FMN TRANSFERASE"/>
    <property type="match status" value="1"/>
</dbReference>
<dbReference type="SUPFAM" id="SSF143631">
    <property type="entry name" value="ApbE-like"/>
    <property type="match status" value="1"/>
</dbReference>
<keyword evidence="13" id="KW-0449">Lipoprotein</keyword>
<dbReference type="OrthoDB" id="9778595at2"/>
<dbReference type="PIRSF" id="PIRSF006268">
    <property type="entry name" value="ApbE"/>
    <property type="match status" value="1"/>
</dbReference>
<dbReference type="EMBL" id="CEKZ01000022">
    <property type="protein sequence ID" value="CEQ04899.1"/>
    <property type="molecule type" value="Genomic_DNA"/>
</dbReference>
<evidence type="ECO:0000256" key="11">
    <source>
        <dbReference type="PIRSR" id="PIRSR006268-2"/>
    </source>
</evidence>
<accession>A0A0C7PY44</accession>
<evidence type="ECO:0000313" key="13">
    <source>
        <dbReference type="EMBL" id="CEQ04899.1"/>
    </source>
</evidence>
<evidence type="ECO:0000256" key="9">
    <source>
        <dbReference type="ARBA" id="ARBA00048540"/>
    </source>
</evidence>
<protein>
    <recommendedName>
        <fullName evidence="2 10">FAD:protein FMN transferase</fullName>
        <ecNumber evidence="1 10">2.7.1.180</ecNumber>
    </recommendedName>
    <alternativeName>
        <fullName evidence="8 10">Flavin transferase</fullName>
    </alternativeName>
</protein>
<organism evidence="13 14">
    <name type="scientific">Paraclostridium sordellii</name>
    <name type="common">Clostridium sordellii</name>
    <dbReference type="NCBI Taxonomy" id="1505"/>
    <lineage>
        <taxon>Bacteria</taxon>
        <taxon>Bacillati</taxon>
        <taxon>Bacillota</taxon>
        <taxon>Clostridia</taxon>
        <taxon>Peptostreptococcales</taxon>
        <taxon>Peptostreptococcaceae</taxon>
        <taxon>Paraclostridium</taxon>
    </lineage>
</organism>
<gene>
    <name evidence="13" type="primary">apbE_2</name>
    <name evidence="13" type="ORF">R28058_26161</name>
</gene>
<dbReference type="EC" id="2.7.1.180" evidence="1 10"/>
<comment type="cofactor">
    <cofactor evidence="11">
        <name>Mg(2+)</name>
        <dbReference type="ChEBI" id="CHEBI:18420"/>
    </cofactor>
    <cofactor evidence="11">
        <name>Mn(2+)</name>
        <dbReference type="ChEBI" id="CHEBI:29035"/>
    </cofactor>
    <text evidence="11">Magnesium. Can also use manganese.</text>
</comment>
<dbReference type="Gene3D" id="3.10.520.10">
    <property type="entry name" value="ApbE-like domains"/>
    <property type="match status" value="1"/>
</dbReference>
<dbReference type="InterPro" id="IPR024932">
    <property type="entry name" value="ApbE"/>
</dbReference>
<dbReference type="RefSeq" id="WP_055337053.1">
    <property type="nucleotide sequence ID" value="NZ_CDNF01000031.1"/>
</dbReference>
<dbReference type="AlphaFoldDB" id="A0A0C7PY44"/>
<keyword evidence="4 10" id="KW-0808">Transferase</keyword>
<comment type="similarity">
    <text evidence="10">Belongs to the ApbE family.</text>
</comment>
<comment type="catalytic activity">
    <reaction evidence="9 10">
        <text>L-threonyl-[protein] + FAD = FMN-L-threonyl-[protein] + AMP + H(+)</text>
        <dbReference type="Rhea" id="RHEA:36847"/>
        <dbReference type="Rhea" id="RHEA-COMP:11060"/>
        <dbReference type="Rhea" id="RHEA-COMP:11061"/>
        <dbReference type="ChEBI" id="CHEBI:15378"/>
        <dbReference type="ChEBI" id="CHEBI:30013"/>
        <dbReference type="ChEBI" id="CHEBI:57692"/>
        <dbReference type="ChEBI" id="CHEBI:74257"/>
        <dbReference type="ChEBI" id="CHEBI:456215"/>
        <dbReference type="EC" id="2.7.1.180"/>
    </reaction>
</comment>
<dbReference type="Pfam" id="PF02424">
    <property type="entry name" value="ApbE"/>
    <property type="match status" value="1"/>
</dbReference>
<dbReference type="GO" id="GO:0046872">
    <property type="term" value="F:metal ion binding"/>
    <property type="evidence" value="ECO:0007669"/>
    <property type="project" value="UniProtKB-UniRule"/>
</dbReference>
<evidence type="ECO:0000256" key="5">
    <source>
        <dbReference type="ARBA" id="ARBA00022723"/>
    </source>
</evidence>
<feature type="binding site" evidence="11">
    <location>
        <position position="298"/>
    </location>
    <ligand>
        <name>Mg(2+)</name>
        <dbReference type="ChEBI" id="CHEBI:18420"/>
    </ligand>
</feature>
<dbReference type="InterPro" id="IPR003374">
    <property type="entry name" value="ApbE-like_sf"/>
</dbReference>
<evidence type="ECO:0000256" key="4">
    <source>
        <dbReference type="ARBA" id="ARBA00022679"/>
    </source>
</evidence>
<evidence type="ECO:0000256" key="1">
    <source>
        <dbReference type="ARBA" id="ARBA00011955"/>
    </source>
</evidence>
<evidence type="ECO:0000256" key="8">
    <source>
        <dbReference type="ARBA" id="ARBA00031306"/>
    </source>
</evidence>
<keyword evidence="3 10" id="KW-0285">Flavoprotein</keyword>
<feature type="transmembrane region" description="Helical" evidence="12">
    <location>
        <begin position="7"/>
        <end position="24"/>
    </location>
</feature>